<organism evidence="2 3">
    <name type="scientific">Pseudomonas protegens</name>
    <dbReference type="NCBI Taxonomy" id="380021"/>
    <lineage>
        <taxon>Bacteria</taxon>
        <taxon>Pseudomonadati</taxon>
        <taxon>Pseudomonadota</taxon>
        <taxon>Gammaproteobacteria</taxon>
        <taxon>Pseudomonadales</taxon>
        <taxon>Pseudomonadaceae</taxon>
        <taxon>Pseudomonas</taxon>
    </lineage>
</organism>
<evidence type="ECO:0000259" key="1">
    <source>
        <dbReference type="Pfam" id="PF10671"/>
    </source>
</evidence>
<dbReference type="AlphaFoldDB" id="A0A2T6GBG2"/>
<feature type="domain" description="Toxin co-regulated pilus biosynthesis protein Q C-terminal" evidence="1">
    <location>
        <begin position="152"/>
        <end position="237"/>
    </location>
</feature>
<comment type="caution">
    <text evidence="2">The sequence shown here is derived from an EMBL/GenBank/DDBJ whole genome shotgun (WGS) entry which is preliminary data.</text>
</comment>
<dbReference type="RefSeq" id="WP_108546394.1">
    <property type="nucleotide sequence ID" value="NZ_PYJM01000012.1"/>
</dbReference>
<dbReference type="PROSITE" id="PS51257">
    <property type="entry name" value="PROKAR_LIPOPROTEIN"/>
    <property type="match status" value="1"/>
</dbReference>
<proteinExistence type="predicted"/>
<name>A0A2T6GBG2_9PSED</name>
<accession>A0A2T6GBG2</accession>
<dbReference type="Pfam" id="PF10671">
    <property type="entry name" value="TcpQ"/>
    <property type="match status" value="1"/>
</dbReference>
<dbReference type="EMBL" id="PYJM01000012">
    <property type="protein sequence ID" value="PUA41492.1"/>
    <property type="molecule type" value="Genomic_DNA"/>
</dbReference>
<evidence type="ECO:0000313" key="2">
    <source>
        <dbReference type="EMBL" id="PUA41492.1"/>
    </source>
</evidence>
<evidence type="ECO:0000313" key="3">
    <source>
        <dbReference type="Proteomes" id="UP000244178"/>
    </source>
</evidence>
<gene>
    <name evidence="2" type="ORF">C5U62_31480</name>
</gene>
<reference evidence="2 3" key="1">
    <citation type="submission" date="2018-03" db="EMBL/GenBank/DDBJ databases">
        <title>Draft genome sequence of the plant growth promoting rhizobacterium Pseudomonas protegens strain BNJ-SS-45 isolated from wheat (Triticum aestivum) rhizosphere.</title>
        <authorList>
            <person name="Bajpai A."/>
            <person name="Shende K."/>
            <person name="Meena N."/>
            <person name="Upadhyayula S.R."/>
            <person name="Suravajhala P."/>
            <person name="Medicherla K.M."/>
            <person name="Johri B.N."/>
        </authorList>
    </citation>
    <scope>NUCLEOTIDE SEQUENCE [LARGE SCALE GENOMIC DNA]</scope>
    <source>
        <strain evidence="2 3">BNJ-SS-45</strain>
    </source>
</reference>
<sequence length="238" mass="24964">MKHAAGFLVLLVVSGCGGNPPSLAQPKGEWASLNSLPPPRIERSQNAGVQAPPRVLPKAPALASVGTPAVAFAAPEVQKGVVVMATGEQKAKSPVVSEHLSTKTALPKTMPPAAPGAVSAPLVMAQAKAPVLTSLPSSSALSSRPLAPTLPVWRMEKGTTLKAEVMGWAARAKCRAAGSGTWQVRWETPVNYPIDAPLRFEGEFNTALLGVLELYQQAKKPLYAEISSPQCLVRIAER</sequence>
<dbReference type="Proteomes" id="UP000244178">
    <property type="component" value="Unassembled WGS sequence"/>
</dbReference>
<dbReference type="InterPro" id="IPR018927">
    <property type="entry name" value="Pilus_synth_Q_C"/>
</dbReference>
<protein>
    <recommendedName>
        <fullName evidence="1">Toxin co-regulated pilus biosynthesis protein Q C-terminal domain-containing protein</fullName>
    </recommendedName>
</protein>